<dbReference type="EMBL" id="VCMV01000033">
    <property type="protein sequence ID" value="KAB0265531.1"/>
    <property type="molecule type" value="Genomic_DNA"/>
</dbReference>
<dbReference type="RefSeq" id="WP_150946986.1">
    <property type="nucleotide sequence ID" value="NZ_VCMV01000033.1"/>
</dbReference>
<evidence type="ECO:0000313" key="6">
    <source>
        <dbReference type="Proteomes" id="UP000325684"/>
    </source>
</evidence>
<organism evidence="5 6">
    <name type="scientific">Microvirga brassicacearum</name>
    <dbReference type="NCBI Taxonomy" id="2580413"/>
    <lineage>
        <taxon>Bacteria</taxon>
        <taxon>Pseudomonadati</taxon>
        <taxon>Pseudomonadota</taxon>
        <taxon>Alphaproteobacteria</taxon>
        <taxon>Hyphomicrobiales</taxon>
        <taxon>Methylobacteriaceae</taxon>
        <taxon>Microvirga</taxon>
    </lineage>
</organism>
<evidence type="ECO:0000256" key="1">
    <source>
        <dbReference type="ARBA" id="ARBA00005568"/>
    </source>
</evidence>
<comment type="caution">
    <text evidence="5">The sequence shown here is derived from an EMBL/GenBank/DDBJ whole genome shotgun (WGS) entry which is preliminary data.</text>
</comment>
<dbReference type="InterPro" id="IPR040442">
    <property type="entry name" value="Pyrv_kinase-like_dom_sf"/>
</dbReference>
<gene>
    <name evidence="5" type="ORF">FEZ63_17815</name>
</gene>
<dbReference type="GO" id="GO:0016832">
    <property type="term" value="F:aldehyde-lyase activity"/>
    <property type="evidence" value="ECO:0007669"/>
    <property type="project" value="TreeGrafter"/>
</dbReference>
<sequence>MYRPNLLKTRLKNGEKVFGSWNVLASAFATEVMGYAGFDFIIIDHEHGCGDLMTLGHQFQALSPTPTTALVRVPSHDSAYIRRVLDLGAEGVVVPSVNTADEARSIVQACHYPKFGSRGAAPGTIRASSFGAEANLYARTASENTLVICQIETVEGVQNADEIAAVEGVDMIFVGPYDLSASAGFMGEMDHPEIVALIEKVEIAAKASGKSLGSILRPGISLKEVYERGYQLISTGSDSSRLRAACLADVAKFQDAVGLDEAPKLVSVKAS</sequence>
<dbReference type="OrthoDB" id="9802624at2"/>
<evidence type="ECO:0000313" key="5">
    <source>
        <dbReference type="EMBL" id="KAB0265531.1"/>
    </source>
</evidence>
<evidence type="ECO:0000256" key="3">
    <source>
        <dbReference type="ARBA" id="ARBA00023239"/>
    </source>
</evidence>
<evidence type="ECO:0000259" key="4">
    <source>
        <dbReference type="Pfam" id="PF03328"/>
    </source>
</evidence>
<dbReference type="PANTHER" id="PTHR30502">
    <property type="entry name" value="2-KETO-3-DEOXY-L-RHAMNONATE ALDOLASE"/>
    <property type="match status" value="1"/>
</dbReference>
<feature type="domain" description="HpcH/HpaI aldolase/citrate lyase" evidence="4">
    <location>
        <begin position="21"/>
        <end position="243"/>
    </location>
</feature>
<name>A0A5N3P791_9HYPH</name>
<dbReference type="Proteomes" id="UP000325684">
    <property type="component" value="Unassembled WGS sequence"/>
</dbReference>
<dbReference type="Pfam" id="PF03328">
    <property type="entry name" value="HpcH_HpaI"/>
    <property type="match status" value="1"/>
</dbReference>
<dbReference type="InterPro" id="IPR005000">
    <property type="entry name" value="Aldolase/citrate-lyase_domain"/>
</dbReference>
<reference evidence="5 6" key="1">
    <citation type="journal article" date="2019" name="Microorganisms">
        <title>Genome Insights into the Novel Species Microvirga brassicacearum, a Rapeseed Endophyte with Biotechnological Potential.</title>
        <authorList>
            <person name="Jimenez-Gomez A."/>
            <person name="Saati-Santamaria Z."/>
            <person name="Igual J.M."/>
            <person name="Rivas R."/>
            <person name="Mateos P.F."/>
            <person name="Garcia-Fraile P."/>
        </authorList>
    </citation>
    <scope>NUCLEOTIDE SEQUENCE [LARGE SCALE GENOMIC DNA]</scope>
    <source>
        <strain evidence="5 6">CDVBN77</strain>
    </source>
</reference>
<dbReference type="GO" id="GO:0005737">
    <property type="term" value="C:cytoplasm"/>
    <property type="evidence" value="ECO:0007669"/>
    <property type="project" value="TreeGrafter"/>
</dbReference>
<accession>A0A5N3P791</accession>
<keyword evidence="3" id="KW-0456">Lyase</keyword>
<dbReference type="SUPFAM" id="SSF51621">
    <property type="entry name" value="Phosphoenolpyruvate/pyruvate domain"/>
    <property type="match status" value="1"/>
</dbReference>
<dbReference type="AlphaFoldDB" id="A0A5N3P791"/>
<protein>
    <submittedName>
        <fullName evidence="5">2,4-dihydroxyhept-2-ene-1,7-dioic acid aldolase</fullName>
    </submittedName>
</protein>
<dbReference type="InterPro" id="IPR015813">
    <property type="entry name" value="Pyrv/PenolPyrv_kinase-like_dom"/>
</dbReference>
<proteinExistence type="inferred from homology"/>
<keyword evidence="2" id="KW-0479">Metal-binding</keyword>
<dbReference type="Gene3D" id="3.20.20.60">
    <property type="entry name" value="Phosphoenolpyruvate-binding domains"/>
    <property type="match status" value="1"/>
</dbReference>
<dbReference type="InterPro" id="IPR050251">
    <property type="entry name" value="HpcH-HpaI_aldolase"/>
</dbReference>
<dbReference type="GO" id="GO:0046872">
    <property type="term" value="F:metal ion binding"/>
    <property type="evidence" value="ECO:0007669"/>
    <property type="project" value="UniProtKB-KW"/>
</dbReference>
<dbReference type="PANTHER" id="PTHR30502:SF0">
    <property type="entry name" value="PHOSPHOENOLPYRUVATE CARBOXYLASE FAMILY PROTEIN"/>
    <property type="match status" value="1"/>
</dbReference>
<evidence type="ECO:0000256" key="2">
    <source>
        <dbReference type="ARBA" id="ARBA00022723"/>
    </source>
</evidence>
<comment type="similarity">
    <text evidence="1">Belongs to the HpcH/HpaI aldolase family.</text>
</comment>
<keyword evidence="6" id="KW-1185">Reference proteome</keyword>